<proteinExistence type="predicted"/>
<feature type="region of interest" description="Disordered" evidence="1">
    <location>
        <begin position="11"/>
        <end position="67"/>
    </location>
</feature>
<reference evidence="2" key="1">
    <citation type="journal article" date="2021" name="New Phytol.">
        <title>Evolutionary innovations through gain and loss of genes in the ectomycorrhizal Boletales.</title>
        <authorList>
            <person name="Wu G."/>
            <person name="Miyauchi S."/>
            <person name="Morin E."/>
            <person name="Kuo A."/>
            <person name="Drula E."/>
            <person name="Varga T."/>
            <person name="Kohler A."/>
            <person name="Feng B."/>
            <person name="Cao Y."/>
            <person name="Lipzen A."/>
            <person name="Daum C."/>
            <person name="Hundley H."/>
            <person name="Pangilinan J."/>
            <person name="Johnson J."/>
            <person name="Barry K."/>
            <person name="LaButti K."/>
            <person name="Ng V."/>
            <person name="Ahrendt S."/>
            <person name="Min B."/>
            <person name="Choi I.G."/>
            <person name="Park H."/>
            <person name="Plett J.M."/>
            <person name="Magnuson J."/>
            <person name="Spatafora J.W."/>
            <person name="Nagy L.G."/>
            <person name="Henrissat B."/>
            <person name="Grigoriev I.V."/>
            <person name="Yang Z.L."/>
            <person name="Xu J."/>
            <person name="Martin F.M."/>
        </authorList>
    </citation>
    <scope>NUCLEOTIDE SEQUENCE</scope>
    <source>
        <strain evidence="2">KKN 215</strain>
    </source>
</reference>
<evidence type="ECO:0000313" key="2">
    <source>
        <dbReference type="EMBL" id="KAH8108042.1"/>
    </source>
</evidence>
<evidence type="ECO:0000256" key="1">
    <source>
        <dbReference type="SAM" id="MobiDB-lite"/>
    </source>
</evidence>
<name>A0A8K0V2C6_9AGAR</name>
<comment type="caution">
    <text evidence="2">The sequence shown here is derived from an EMBL/GenBank/DDBJ whole genome shotgun (WGS) entry which is preliminary data.</text>
</comment>
<dbReference type="Proteomes" id="UP000813824">
    <property type="component" value="Unassembled WGS sequence"/>
</dbReference>
<evidence type="ECO:0000313" key="3">
    <source>
        <dbReference type="Proteomes" id="UP000813824"/>
    </source>
</evidence>
<accession>A0A8K0V2C6</accession>
<gene>
    <name evidence="2" type="ORF">BXZ70DRAFT_913872</name>
</gene>
<organism evidence="2 3">
    <name type="scientific">Cristinia sonorae</name>
    <dbReference type="NCBI Taxonomy" id="1940300"/>
    <lineage>
        <taxon>Eukaryota</taxon>
        <taxon>Fungi</taxon>
        <taxon>Dikarya</taxon>
        <taxon>Basidiomycota</taxon>
        <taxon>Agaricomycotina</taxon>
        <taxon>Agaricomycetes</taxon>
        <taxon>Agaricomycetidae</taxon>
        <taxon>Agaricales</taxon>
        <taxon>Pleurotineae</taxon>
        <taxon>Stephanosporaceae</taxon>
        <taxon>Cristinia</taxon>
    </lineage>
</organism>
<protein>
    <submittedName>
        <fullName evidence="2">Uncharacterized protein</fullName>
    </submittedName>
</protein>
<dbReference type="OrthoDB" id="6159439at2759"/>
<dbReference type="AlphaFoldDB" id="A0A8K0V2C6"/>
<sequence length="167" mass="19094">MDLHGIESLRSLNPHAHSPQDQHSLHDQQHSISHPGLYHVPLPSHLQNPFAAHHNYHPHHPQQQQHMHDSYNGYSPYDVDPLEQHVSLSHGLGPHTHPSSTCVPGLIPPGMDPGQVDMRTFYPYQPNEVKHRKRTTRGQLKVLEDVYKYDTKPNATLRKKLVLLLVC</sequence>
<feature type="compositionally biased region" description="Basic and acidic residues" evidence="1">
    <location>
        <begin position="18"/>
        <end position="29"/>
    </location>
</feature>
<keyword evidence="3" id="KW-1185">Reference proteome</keyword>
<dbReference type="EMBL" id="JAEVFJ010000001">
    <property type="protein sequence ID" value="KAH8108042.1"/>
    <property type="molecule type" value="Genomic_DNA"/>
</dbReference>